<dbReference type="HOGENOM" id="CLU_124046_0_0_0"/>
<protein>
    <recommendedName>
        <fullName evidence="3">Cytoplasmic protein</fullName>
    </recommendedName>
</protein>
<proteinExistence type="predicted"/>
<evidence type="ECO:0008006" key="3">
    <source>
        <dbReference type="Google" id="ProtNLM"/>
    </source>
</evidence>
<dbReference type="PANTHER" id="PTHR40658">
    <property type="match status" value="1"/>
</dbReference>
<keyword evidence="2" id="KW-1185">Reference proteome</keyword>
<gene>
    <name evidence="1" type="ORF">DTL3_1181</name>
</gene>
<dbReference type="AlphaFoldDB" id="A0A0C7P3M9"/>
<dbReference type="PATRIC" id="fig|1006576.9.peg.1182"/>
<accession>A0A0C7P3M9</accession>
<dbReference type="STRING" id="1006576.DTL3_1181"/>
<dbReference type="InterPro" id="IPR034660">
    <property type="entry name" value="DinB/YfiT-like"/>
</dbReference>
<reference evidence="2" key="1">
    <citation type="submission" date="2014-11" db="EMBL/GenBank/DDBJ databases">
        <authorList>
            <person name="Wibberg D."/>
        </authorList>
    </citation>
    <scope>NUCLEOTIDE SEQUENCE [LARGE SCALE GENOMIC DNA]</scope>
    <source>
        <strain evidence="2">L3</strain>
    </source>
</reference>
<organism evidence="1 2">
    <name type="scientific">Defluviitoga tunisiensis</name>
    <dbReference type="NCBI Taxonomy" id="1006576"/>
    <lineage>
        <taxon>Bacteria</taxon>
        <taxon>Thermotogati</taxon>
        <taxon>Thermotogota</taxon>
        <taxon>Thermotogae</taxon>
        <taxon>Petrotogales</taxon>
        <taxon>Petrotogaceae</taxon>
        <taxon>Defluviitoga</taxon>
    </lineage>
</organism>
<evidence type="ECO:0000313" key="2">
    <source>
        <dbReference type="Proteomes" id="UP000032809"/>
    </source>
</evidence>
<dbReference type="Proteomes" id="UP000032809">
    <property type="component" value="Chromosome I"/>
</dbReference>
<dbReference type="InterPro" id="IPR012550">
    <property type="entry name" value="DUF1706"/>
</dbReference>
<sequence length="110" mass="13072">MFIEEFNDINEKDKDKLIDGVDRTPAQTIAYQLGWMNIILNWESQEQLGFVVTTPTQHYKWNNLSGLYESFYKQFEGYTLKELCTMFIKAEQQIIELINNYTDIELFQQG</sequence>
<dbReference type="Gene3D" id="1.20.120.450">
    <property type="entry name" value="dinb family like domain"/>
    <property type="match status" value="1"/>
</dbReference>
<dbReference type="PANTHER" id="PTHR40658:SF3">
    <property type="entry name" value="CLBS_DFSB FAMILY FOUR-HELIX BUNDLE PROTEIN"/>
    <property type="match status" value="1"/>
</dbReference>
<dbReference type="Pfam" id="PF08020">
    <property type="entry name" value="DUF1706"/>
    <property type="match status" value="1"/>
</dbReference>
<name>A0A0C7P3M9_DEFTU</name>
<dbReference type="EMBL" id="LN824141">
    <property type="protein sequence ID" value="CEP78484.1"/>
    <property type="molecule type" value="Genomic_DNA"/>
</dbReference>
<evidence type="ECO:0000313" key="1">
    <source>
        <dbReference type="EMBL" id="CEP78484.1"/>
    </source>
</evidence>
<dbReference type="RefSeq" id="WP_197539508.1">
    <property type="nucleotide sequence ID" value="NZ_LN824141.1"/>
</dbReference>
<dbReference type="KEGG" id="dtn:DTL3_1181"/>